<sequence length="80" mass="8974">PSFTMFILFSVVLLFSYIGAEAYDEGETEPTDADWCLSSKMENFEYCPAAAAHNGELMRKTFAACGYMNPVCAFEESMFK</sequence>
<gene>
    <name evidence="2" type="ORF">PFISCL1PPCAC_11951</name>
</gene>
<comment type="caution">
    <text evidence="2">The sequence shown here is derived from an EMBL/GenBank/DDBJ whole genome shotgun (WGS) entry which is preliminary data.</text>
</comment>
<feature type="non-terminal residue" evidence="2">
    <location>
        <position position="80"/>
    </location>
</feature>
<accession>A0AAV5VQN9</accession>
<protein>
    <submittedName>
        <fullName evidence="2">Uncharacterized protein</fullName>
    </submittedName>
</protein>
<reference evidence="2" key="1">
    <citation type="submission" date="2023-10" db="EMBL/GenBank/DDBJ databases">
        <title>Genome assembly of Pristionchus species.</title>
        <authorList>
            <person name="Yoshida K."/>
            <person name="Sommer R.J."/>
        </authorList>
    </citation>
    <scope>NUCLEOTIDE SEQUENCE</scope>
    <source>
        <strain evidence="2">RS5133</strain>
    </source>
</reference>
<organism evidence="2 3">
    <name type="scientific">Pristionchus fissidentatus</name>
    <dbReference type="NCBI Taxonomy" id="1538716"/>
    <lineage>
        <taxon>Eukaryota</taxon>
        <taxon>Metazoa</taxon>
        <taxon>Ecdysozoa</taxon>
        <taxon>Nematoda</taxon>
        <taxon>Chromadorea</taxon>
        <taxon>Rhabditida</taxon>
        <taxon>Rhabditina</taxon>
        <taxon>Diplogasteromorpha</taxon>
        <taxon>Diplogasteroidea</taxon>
        <taxon>Neodiplogasteridae</taxon>
        <taxon>Pristionchus</taxon>
    </lineage>
</organism>
<keyword evidence="3" id="KW-1185">Reference proteome</keyword>
<feature type="non-terminal residue" evidence="2">
    <location>
        <position position="1"/>
    </location>
</feature>
<dbReference type="EMBL" id="BTSY01000003">
    <property type="protein sequence ID" value="GMT20654.1"/>
    <property type="molecule type" value="Genomic_DNA"/>
</dbReference>
<evidence type="ECO:0000313" key="2">
    <source>
        <dbReference type="EMBL" id="GMT20654.1"/>
    </source>
</evidence>
<feature type="chain" id="PRO_5043797988" evidence="1">
    <location>
        <begin position="23"/>
        <end position="80"/>
    </location>
</feature>
<evidence type="ECO:0000313" key="3">
    <source>
        <dbReference type="Proteomes" id="UP001432322"/>
    </source>
</evidence>
<evidence type="ECO:0000256" key="1">
    <source>
        <dbReference type="SAM" id="SignalP"/>
    </source>
</evidence>
<name>A0AAV5VQN9_9BILA</name>
<proteinExistence type="predicted"/>
<keyword evidence="1" id="KW-0732">Signal</keyword>
<dbReference type="AlphaFoldDB" id="A0AAV5VQN9"/>
<feature type="signal peptide" evidence="1">
    <location>
        <begin position="1"/>
        <end position="22"/>
    </location>
</feature>
<dbReference type="Proteomes" id="UP001432322">
    <property type="component" value="Unassembled WGS sequence"/>
</dbReference>